<name>A0A2N7VEP5_9BURK</name>
<comment type="caution">
    <text evidence="2">The sequence shown here is derived from an EMBL/GenBank/DDBJ whole genome shotgun (WGS) entry which is preliminary data.</text>
</comment>
<accession>A0A2N7VEP5</accession>
<protein>
    <recommendedName>
        <fullName evidence="1">PAS domain-containing protein</fullName>
    </recommendedName>
</protein>
<evidence type="ECO:0000313" key="2">
    <source>
        <dbReference type="EMBL" id="PMS15617.1"/>
    </source>
</evidence>
<proteinExistence type="predicted"/>
<dbReference type="InterPro" id="IPR035965">
    <property type="entry name" value="PAS-like_dom_sf"/>
</dbReference>
<dbReference type="SUPFAM" id="SSF55785">
    <property type="entry name" value="PYP-like sensor domain (PAS domain)"/>
    <property type="match status" value="1"/>
</dbReference>
<reference evidence="2 3" key="1">
    <citation type="submission" date="2018-01" db="EMBL/GenBank/DDBJ databases">
        <title>Whole genome analyses suggest that Burkholderia sensu lato contains two further novel genera in the rhizoxinica-symbiotica group Mycetohabitans gen. nov., and Trinickia gen. nov.: implications for the evolution of diazotrophy and nodulation in the Burkholderiaceae.</title>
        <authorList>
            <person name="Estrada-de los Santos P."/>
            <person name="Palmer M."/>
            <person name="Chavez-Ramirez B."/>
            <person name="Beukes C."/>
            <person name="Steenkamp E.T."/>
            <person name="Hirsch A.M."/>
            <person name="Manyaka P."/>
            <person name="Maluk M."/>
            <person name="Lafos M."/>
            <person name="Crook M."/>
            <person name="Gross E."/>
            <person name="Simon M.F."/>
            <person name="Bueno dos Reis Junior F."/>
            <person name="Poole P.S."/>
            <person name="Venter S.N."/>
            <person name="James E.K."/>
        </authorList>
    </citation>
    <scope>NUCLEOTIDE SEQUENCE [LARGE SCALE GENOMIC DNA]</scope>
    <source>
        <strain evidence="2 3">GIMN1.004</strain>
    </source>
</reference>
<dbReference type="Proteomes" id="UP000235616">
    <property type="component" value="Unassembled WGS sequence"/>
</dbReference>
<dbReference type="EMBL" id="PNYA01000030">
    <property type="protein sequence ID" value="PMS15617.1"/>
    <property type="molecule type" value="Genomic_DNA"/>
</dbReference>
<keyword evidence="3" id="KW-1185">Reference proteome</keyword>
<evidence type="ECO:0000313" key="3">
    <source>
        <dbReference type="Proteomes" id="UP000235616"/>
    </source>
</evidence>
<feature type="domain" description="PAS" evidence="1">
    <location>
        <begin position="10"/>
        <end position="74"/>
    </location>
</feature>
<organism evidence="2 3">
    <name type="scientific">Trinickia dabaoshanensis</name>
    <dbReference type="NCBI Taxonomy" id="564714"/>
    <lineage>
        <taxon>Bacteria</taxon>
        <taxon>Pseudomonadati</taxon>
        <taxon>Pseudomonadota</taxon>
        <taxon>Betaproteobacteria</taxon>
        <taxon>Burkholderiales</taxon>
        <taxon>Burkholderiaceae</taxon>
        <taxon>Trinickia</taxon>
    </lineage>
</organism>
<dbReference type="InterPro" id="IPR000014">
    <property type="entry name" value="PAS"/>
</dbReference>
<dbReference type="AlphaFoldDB" id="A0A2N7VEP5"/>
<sequence length="206" mass="23066">MQALAFAEGIVSEVNAIVVVLDRAGRIHRFNKKAEEYTNCKEENVIGEIAQALFMAPDEGKRSKDNISRFFEEGRPWDVKRVIQTVSGARSFIFRNRFLRPIHEDKPELIVCSGVEVKLPDSANETEHGEEPSAVLTESHAADVMRKIMDWGALVNGARALLTSSDGVPEPDALEDAKRLAAWAVRDAHRLYDEIDARLVSARIRK</sequence>
<gene>
    <name evidence="2" type="ORF">C0Z18_26760</name>
</gene>
<dbReference type="CDD" id="cd00130">
    <property type="entry name" value="PAS"/>
    <property type="match status" value="1"/>
</dbReference>
<dbReference type="OrthoDB" id="9066782at2"/>
<dbReference type="Gene3D" id="3.30.450.20">
    <property type="entry name" value="PAS domain"/>
    <property type="match status" value="1"/>
</dbReference>
<evidence type="ECO:0000259" key="1">
    <source>
        <dbReference type="PROSITE" id="PS50112"/>
    </source>
</evidence>
<dbReference type="PROSITE" id="PS50112">
    <property type="entry name" value="PAS"/>
    <property type="match status" value="1"/>
</dbReference>
<dbReference type="NCBIfam" id="TIGR00229">
    <property type="entry name" value="sensory_box"/>
    <property type="match status" value="1"/>
</dbReference>